<keyword evidence="1 3" id="KW-0732">Signal</keyword>
<reference evidence="5 6" key="1">
    <citation type="submission" date="2020-11" db="EMBL/GenBank/DDBJ databases">
        <title>genome sequence of strain KACC 18849.</title>
        <authorList>
            <person name="Gao J."/>
            <person name="Zhang X."/>
        </authorList>
    </citation>
    <scope>NUCLEOTIDE SEQUENCE [LARGE SCALE GENOMIC DNA]</scope>
    <source>
        <strain evidence="5 6">KACC 18849</strain>
    </source>
</reference>
<dbReference type="Gene3D" id="2.40.128.130">
    <property type="entry name" value="Autotransporter beta-domain"/>
    <property type="match status" value="1"/>
</dbReference>
<evidence type="ECO:0000313" key="6">
    <source>
        <dbReference type="Proteomes" id="UP000639859"/>
    </source>
</evidence>
<dbReference type="InterPro" id="IPR005546">
    <property type="entry name" value="Autotransporte_beta"/>
</dbReference>
<evidence type="ECO:0000256" key="3">
    <source>
        <dbReference type="SAM" id="SignalP"/>
    </source>
</evidence>
<feature type="domain" description="Autotransporter" evidence="4">
    <location>
        <begin position="1690"/>
        <end position="1964"/>
    </location>
</feature>
<feature type="compositionally biased region" description="Low complexity" evidence="2">
    <location>
        <begin position="70"/>
        <end position="84"/>
    </location>
</feature>
<dbReference type="InterPro" id="IPR012332">
    <property type="entry name" value="Autotransporter_pectin_lyase_C"/>
</dbReference>
<evidence type="ECO:0000256" key="2">
    <source>
        <dbReference type="SAM" id="MobiDB-lite"/>
    </source>
</evidence>
<dbReference type="Pfam" id="PF12951">
    <property type="entry name" value="PATR"/>
    <property type="match status" value="7"/>
</dbReference>
<dbReference type="SUPFAM" id="SSF51126">
    <property type="entry name" value="Pectin lyase-like"/>
    <property type="match status" value="3"/>
</dbReference>
<dbReference type="PANTHER" id="PTHR35037">
    <property type="entry name" value="C-TERMINAL REGION OF AIDA-LIKE PROTEIN"/>
    <property type="match status" value="1"/>
</dbReference>
<evidence type="ECO:0000313" key="5">
    <source>
        <dbReference type="EMBL" id="MBI1686742.1"/>
    </source>
</evidence>
<dbReference type="InterPro" id="IPR051551">
    <property type="entry name" value="Autotransporter_adhesion"/>
</dbReference>
<dbReference type="EMBL" id="JADWOX010000026">
    <property type="protein sequence ID" value="MBI1686742.1"/>
    <property type="molecule type" value="Genomic_DNA"/>
</dbReference>
<feature type="signal peptide" evidence="3">
    <location>
        <begin position="1"/>
        <end position="33"/>
    </location>
</feature>
<dbReference type="InterPro" id="IPR036709">
    <property type="entry name" value="Autotransporte_beta_dom_sf"/>
</dbReference>
<dbReference type="NCBIfam" id="TIGR02601">
    <property type="entry name" value="autotrns_rpt"/>
    <property type="match status" value="5"/>
</dbReference>
<dbReference type="Pfam" id="PF03797">
    <property type="entry name" value="Autotransporter"/>
    <property type="match status" value="1"/>
</dbReference>
<dbReference type="RefSeq" id="WP_198578625.1">
    <property type="nucleotide sequence ID" value="NZ_JADWOX010000026.1"/>
</dbReference>
<name>A0ABS0T4F0_9CAUL</name>
<sequence length="1964" mass="190565">MRQSINKARAIRNSVSLTVLALAVGLSAPVAQARQITRGGGDGAGFGSFTPQGGIAGGAGGASGSGSYGGAAAATPTGSAEAGANGSQAGGQPGALNDLSAGGGGGGATGLGGDGGLGWQLASTGAISLAVDFAGTDGANGGANAAGGGGGGGLVLTGANVRLSTAGYDITGGDGGEGNAGGGGGGGGGGVGLVLLNGGSVTVDGGAGGAASAITGGAGSSLGNGGAGLFLYNGGSLNVQSGAITGGAGGTFASWGGAGAAGVLSNLGTIVNAGTIVGGEGGYGYSNGGAAGIGVIAWGGTIENSATGVIAGGVGGQGNGNFSGMYSGAGGAGIVFTGGQPGLLVNAGTIQGGAGGQASNAIRRGAGGRGVVGASTGSTTIINSGTIIGGVSVSSQRAYAIELFGSDNRLELHAGSWIRDVVAVTGGVANNVLALGGADDDTFDATHIGSDGSYDGYGYMGFDTFEKLGASTWTLTGTGNQTWSVLEGVLKGDSNSLAGSVVFGTGAGSRGVVFDQAFDGVYRGQMSSGGAVTKTGAGTLTLTGESASNWTISGGGVIASAGLFGNDATIGAGAFLTLDQSRNGTYDFVLSGAGDFRKAGVGKLILTEDSSAFTGATTVGAGILSVNGSLAGSTVTVASGATLGGTGTVGDTTILSGGHLAAGNSVGSLSIAGDLTLASGSSLDIELGAPGASSASPGVSDRLIVSGDLALNGVVNLAQSADSADGVAGIGYYRLITYGGALTSNTATINSTLSLSNVSYALQAGSGRVDLYISNALIPGDDTLQHWQGGDGVWSATSTQWLNDGGNTPAAWASKYAIFKDAGAFTGGAVTVDGAQSFIGLQFVDEGYELTGAGQLAASGTSEIRVLADTATIGVAITGSGLVAKTQAGTLILTGANTYTGGTSIQAGTLQIGDGGTSGSIVGNVGNRGVLVFNRSDDITFAGRISGSGALRILDGGVTFTADHIYAGGTTIASGAQLNLGAGGTSGLIGDVVANGALLFDRSDSFNFDGLISGSGVVRQVGSGKLVLTGDSSAFTGATSVEAGTLTVNGSLVGSTLTVASGATLGGAGTVGDTTIQSGGHLAPGSGEAIGSVATLSIAGDLTLASGSNLDIQLVAPGASSASPGVSDRLVVSGDLALDGVVNLSQSPAMAAGLGYYRLITYGGALTSNTATINSTLSLSNVDYTLQAGGGRVDLLISTTLIPGDDTLQHWQGGDGVWNAANTQWLNQGGNTPAAWAGNYAVFKDAGAFAGGEITVEGAQSFLGLQFVDEGYELNGSGQLTTVATGSEIRVLADVAKIGAAITGVAGITKTEAGTLVLTGTNTYAGGTSIQAGTLQIGDGGTSGSIVGDVANSGVLAFDRSDAITFGGLVSGSGAVRILDGGVTFTANNSYVGGTTIASGAQLKLGAGGTTGSIVGNVANSGALVFDRSDSLTYAGAISGSGQLRQVGAGKTELTGTSSGFTGSTTVERGTLAVNGGLGGTLDVWSGARLQGVGTVGTTVVSGTIAPGNSIGALTVAGGVTFKPGSVFEVEANAAGQSDKILASGVATIQGGTVQVLAGAGNYKPQTSYLILHADGGLAAGGKFDGVTSNLAFLDPSLSYDGSNVYLRLRRNDISFTDIGVTPNQVAAGAGAESLGWDNPVFDTVVNLSTEQARGAFDQLAGSDYASLRGSLIQDSRFVRDAILARGDLAGVEGPSAWGQIFGDWGSMKGDGNAQSYDRDIQGLLTGVDSAFGEHVRVGVAAGYSTSDLKTANAKHDVETLHIGGHLLAERGGLSVQLGGAYAWNEVKAARRVAFGTFAETLSSDYSAHTYQAFGEVAFKHEVAGTTLQPFAGLAYVALTNAGVSEQGGSAALHGGGGDEHLAYGSVGVRLKSDLTAGKLGLRLNGSAALRHAFGDRAPSIDLAFTGAPSFAIVGAPIDEDSLAVKLGLEADLGRSAVLGVTYSGDYGDRSTNHGARAQLSWRF</sequence>
<dbReference type="SUPFAM" id="SSF103515">
    <property type="entry name" value="Autotransporter"/>
    <property type="match status" value="1"/>
</dbReference>
<dbReference type="SMART" id="SM00869">
    <property type="entry name" value="Autotransporter"/>
    <property type="match status" value="1"/>
</dbReference>
<comment type="caution">
    <text evidence="5">The sequence shown here is derived from an EMBL/GenBank/DDBJ whole genome shotgun (WGS) entry which is preliminary data.</text>
</comment>
<dbReference type="Proteomes" id="UP000639859">
    <property type="component" value="Unassembled WGS sequence"/>
</dbReference>
<gene>
    <name evidence="5" type="ORF">I4Q42_23995</name>
</gene>
<dbReference type="PANTHER" id="PTHR35037:SF3">
    <property type="entry name" value="C-TERMINAL REGION OF AIDA-LIKE PROTEIN"/>
    <property type="match status" value="1"/>
</dbReference>
<evidence type="ECO:0000256" key="1">
    <source>
        <dbReference type="ARBA" id="ARBA00022729"/>
    </source>
</evidence>
<feature type="region of interest" description="Disordered" evidence="2">
    <location>
        <begin position="67"/>
        <end position="101"/>
    </location>
</feature>
<protein>
    <submittedName>
        <fullName evidence="5">Autotransporter domain-containing protein</fullName>
    </submittedName>
</protein>
<dbReference type="PROSITE" id="PS51208">
    <property type="entry name" value="AUTOTRANSPORTER"/>
    <property type="match status" value="1"/>
</dbReference>
<dbReference type="Gene3D" id="2.160.20.20">
    <property type="match status" value="2"/>
</dbReference>
<dbReference type="NCBIfam" id="TIGR01414">
    <property type="entry name" value="autotrans_barl"/>
    <property type="match status" value="1"/>
</dbReference>
<feature type="chain" id="PRO_5046658617" evidence="3">
    <location>
        <begin position="34"/>
        <end position="1964"/>
    </location>
</feature>
<keyword evidence="6" id="KW-1185">Reference proteome</keyword>
<dbReference type="InterPro" id="IPR013425">
    <property type="entry name" value="Autotrns_rpt"/>
</dbReference>
<dbReference type="InterPro" id="IPR006315">
    <property type="entry name" value="OM_autotransptr_brl_dom"/>
</dbReference>
<organism evidence="5 6">
    <name type="scientific">Caulobacter hibisci</name>
    <dbReference type="NCBI Taxonomy" id="2035993"/>
    <lineage>
        <taxon>Bacteria</taxon>
        <taxon>Pseudomonadati</taxon>
        <taxon>Pseudomonadota</taxon>
        <taxon>Alphaproteobacteria</taxon>
        <taxon>Caulobacterales</taxon>
        <taxon>Caulobacteraceae</taxon>
        <taxon>Caulobacter</taxon>
    </lineage>
</organism>
<proteinExistence type="predicted"/>
<dbReference type="InterPro" id="IPR011050">
    <property type="entry name" value="Pectin_lyase_fold/virulence"/>
</dbReference>
<accession>A0ABS0T4F0</accession>
<evidence type="ECO:0000259" key="4">
    <source>
        <dbReference type="PROSITE" id="PS51208"/>
    </source>
</evidence>